<sequence>MKVLKDQHPNHQGIQNLNGMVQFYASRLPRGADLDLRRSIAFSLEHQNDPNPQERFREFTDAIQEVYITIATTCQSWQGRLMMISPTIRPMGCRVDRQDNQHADWPSITASSRLNLIICIPRSGALQPPAPTGPTQSEPAQPPGIYGRIEPENFATIASNLLRRHMQQKAMQDAYLAQQMSQLPVVRQSIPTTMDYVRI</sequence>
<proteinExistence type="predicted"/>
<comment type="caution">
    <text evidence="1">The sequence shown here is derived from an EMBL/GenBank/DDBJ whole genome shotgun (WGS) entry which is preliminary data.</text>
</comment>
<dbReference type="AlphaFoldDB" id="A0AAD7GAH8"/>
<reference evidence="1" key="1">
    <citation type="submission" date="2023-03" db="EMBL/GenBank/DDBJ databases">
        <title>Massive genome expansion in bonnet fungi (Mycena s.s.) driven by repeated elements and novel gene families across ecological guilds.</title>
        <authorList>
            <consortium name="Lawrence Berkeley National Laboratory"/>
            <person name="Harder C.B."/>
            <person name="Miyauchi S."/>
            <person name="Viragh M."/>
            <person name="Kuo A."/>
            <person name="Thoen E."/>
            <person name="Andreopoulos B."/>
            <person name="Lu D."/>
            <person name="Skrede I."/>
            <person name="Drula E."/>
            <person name="Henrissat B."/>
            <person name="Morin E."/>
            <person name="Kohler A."/>
            <person name="Barry K."/>
            <person name="LaButti K."/>
            <person name="Morin E."/>
            <person name="Salamov A."/>
            <person name="Lipzen A."/>
            <person name="Mereny Z."/>
            <person name="Hegedus B."/>
            <person name="Baldrian P."/>
            <person name="Stursova M."/>
            <person name="Weitz H."/>
            <person name="Taylor A."/>
            <person name="Grigoriev I.V."/>
            <person name="Nagy L.G."/>
            <person name="Martin F."/>
            <person name="Kauserud H."/>
        </authorList>
    </citation>
    <scope>NUCLEOTIDE SEQUENCE</scope>
    <source>
        <strain evidence="1">CBHHK067</strain>
    </source>
</reference>
<protein>
    <submittedName>
        <fullName evidence="1">Uncharacterized protein</fullName>
    </submittedName>
</protein>
<gene>
    <name evidence="1" type="ORF">B0H17DRAFT_1140130</name>
</gene>
<organism evidence="1 2">
    <name type="scientific">Mycena rosella</name>
    <name type="common">Pink bonnet</name>
    <name type="synonym">Agaricus rosellus</name>
    <dbReference type="NCBI Taxonomy" id="1033263"/>
    <lineage>
        <taxon>Eukaryota</taxon>
        <taxon>Fungi</taxon>
        <taxon>Dikarya</taxon>
        <taxon>Basidiomycota</taxon>
        <taxon>Agaricomycotina</taxon>
        <taxon>Agaricomycetes</taxon>
        <taxon>Agaricomycetidae</taxon>
        <taxon>Agaricales</taxon>
        <taxon>Marasmiineae</taxon>
        <taxon>Mycenaceae</taxon>
        <taxon>Mycena</taxon>
    </lineage>
</organism>
<dbReference type="Proteomes" id="UP001221757">
    <property type="component" value="Unassembled WGS sequence"/>
</dbReference>
<keyword evidence="2" id="KW-1185">Reference proteome</keyword>
<accession>A0AAD7GAH8</accession>
<name>A0AAD7GAH8_MYCRO</name>
<dbReference type="EMBL" id="JARKIE010000146">
    <property type="protein sequence ID" value="KAJ7676157.1"/>
    <property type="molecule type" value="Genomic_DNA"/>
</dbReference>
<evidence type="ECO:0000313" key="2">
    <source>
        <dbReference type="Proteomes" id="UP001221757"/>
    </source>
</evidence>
<evidence type="ECO:0000313" key="1">
    <source>
        <dbReference type="EMBL" id="KAJ7676157.1"/>
    </source>
</evidence>